<name>A0ABY8J0H9_9BACI</name>
<evidence type="ECO:0000256" key="1">
    <source>
        <dbReference type="ARBA" id="ARBA00004945"/>
    </source>
</evidence>
<dbReference type="Gene3D" id="3.40.50.1580">
    <property type="entry name" value="Nucleoside phosphorylase domain"/>
    <property type="match status" value="1"/>
</dbReference>
<dbReference type="EMBL" id="CP121671">
    <property type="protein sequence ID" value="WFT75102.1"/>
    <property type="molecule type" value="Genomic_DNA"/>
</dbReference>
<dbReference type="PROSITE" id="PS51257">
    <property type="entry name" value="PROKAR_LIPOPROTEIN"/>
    <property type="match status" value="1"/>
</dbReference>
<comment type="pathway">
    <text evidence="1">Amino-acid biosynthesis; L-methionine biosynthesis via salvage pathway; S-methyl-5-thio-alpha-D-ribose 1-phosphate from S-methyl-5'-thioadenosine (hydrolase route): step 1/2.</text>
</comment>
<keyword evidence="3" id="KW-0028">Amino-acid biosynthesis</keyword>
<dbReference type="CDD" id="cd09008">
    <property type="entry name" value="MTAN"/>
    <property type="match status" value="1"/>
</dbReference>
<keyword evidence="4 7" id="KW-0378">Hydrolase</keyword>
<dbReference type="NCBIfam" id="NF004079">
    <property type="entry name" value="PRK05584.1"/>
    <property type="match status" value="1"/>
</dbReference>
<dbReference type="PANTHER" id="PTHR46832:SF1">
    <property type="entry name" value="5'-METHYLTHIOADENOSINE_S-ADENOSYLHOMOCYSTEINE NUCLEOSIDASE"/>
    <property type="match status" value="1"/>
</dbReference>
<dbReference type="GO" id="GO:0008782">
    <property type="term" value="F:adenosylhomocysteine nucleosidase activity"/>
    <property type="evidence" value="ECO:0007669"/>
    <property type="project" value="UniProtKB-EC"/>
</dbReference>
<dbReference type="InterPro" id="IPR010049">
    <property type="entry name" value="MTA_SAH_Nsdase"/>
</dbReference>
<keyword evidence="5" id="KW-0486">Methionine biosynthesis</keyword>
<dbReference type="NCBIfam" id="TIGR01704">
    <property type="entry name" value="MTA_SAH-Nsdase"/>
    <property type="match status" value="1"/>
</dbReference>
<dbReference type="EC" id="3.2.2.9" evidence="2"/>
<evidence type="ECO:0000313" key="8">
    <source>
        <dbReference type="Proteomes" id="UP001221597"/>
    </source>
</evidence>
<evidence type="ECO:0000256" key="3">
    <source>
        <dbReference type="ARBA" id="ARBA00022605"/>
    </source>
</evidence>
<gene>
    <name evidence="7" type="ORF">P9989_01450</name>
</gene>
<keyword evidence="8" id="KW-1185">Reference proteome</keyword>
<dbReference type="InterPro" id="IPR035994">
    <property type="entry name" value="Nucleoside_phosphorylase_sf"/>
</dbReference>
<feature type="domain" description="Nucleoside phosphorylase" evidence="6">
    <location>
        <begin position="47"/>
        <end position="272"/>
    </location>
</feature>
<evidence type="ECO:0000313" key="7">
    <source>
        <dbReference type="EMBL" id="WFT75102.1"/>
    </source>
</evidence>
<dbReference type="PANTHER" id="PTHR46832">
    <property type="entry name" value="5'-METHYLTHIOADENOSINE/S-ADENOSYLHOMOCYSTEINE NUCLEOSIDASE"/>
    <property type="match status" value="1"/>
</dbReference>
<protein>
    <recommendedName>
        <fullName evidence="2">adenosylhomocysteine nucleosidase</fullName>
        <ecNumber evidence="2">3.2.2.9</ecNumber>
    </recommendedName>
</protein>
<dbReference type="Proteomes" id="UP001221597">
    <property type="component" value="Chromosome"/>
</dbReference>
<evidence type="ECO:0000256" key="4">
    <source>
        <dbReference type="ARBA" id="ARBA00022801"/>
    </source>
</evidence>
<dbReference type="Pfam" id="PF01048">
    <property type="entry name" value="PNP_UDP_1"/>
    <property type="match status" value="1"/>
</dbReference>
<reference evidence="7 8" key="1">
    <citation type="submission" date="2023-04" db="EMBL/GenBank/DDBJ databases">
        <title>Genome sequence of Halobacillus naozhouensis KACC 21980.</title>
        <authorList>
            <person name="Kim S."/>
            <person name="Heo J."/>
            <person name="Kwon S.-W."/>
        </authorList>
    </citation>
    <scope>NUCLEOTIDE SEQUENCE [LARGE SCALE GENOMIC DNA]</scope>
    <source>
        <strain evidence="7 8">KCTC 13234</strain>
    </source>
</reference>
<dbReference type="InterPro" id="IPR000845">
    <property type="entry name" value="Nucleoside_phosphorylase_d"/>
</dbReference>
<dbReference type="SUPFAM" id="SSF53167">
    <property type="entry name" value="Purine and uridine phosphorylases"/>
    <property type="match status" value="1"/>
</dbReference>
<evidence type="ECO:0000256" key="2">
    <source>
        <dbReference type="ARBA" id="ARBA00011974"/>
    </source>
</evidence>
<dbReference type="RefSeq" id="WP_283077071.1">
    <property type="nucleotide sequence ID" value="NZ_CP121671.1"/>
</dbReference>
<organism evidence="7 8">
    <name type="scientific">Halobacillus naozhouensis</name>
    <dbReference type="NCBI Taxonomy" id="554880"/>
    <lineage>
        <taxon>Bacteria</taxon>
        <taxon>Bacillati</taxon>
        <taxon>Bacillota</taxon>
        <taxon>Bacilli</taxon>
        <taxon>Bacillales</taxon>
        <taxon>Bacillaceae</taxon>
        <taxon>Halobacillus</taxon>
    </lineage>
</organism>
<keyword evidence="7" id="KW-0326">Glycosidase</keyword>
<proteinExistence type="predicted"/>
<evidence type="ECO:0000256" key="5">
    <source>
        <dbReference type="ARBA" id="ARBA00023167"/>
    </source>
</evidence>
<accession>A0ABY8J0H9</accession>
<evidence type="ECO:0000259" key="6">
    <source>
        <dbReference type="Pfam" id="PF01048"/>
    </source>
</evidence>
<sequence length="276" mass="30274">MNLLKKSTYPILFIFLSILLIGCSQQEQQKATAESNDSQKQTDETIVGIIGPMKEEIEILHSDMEVKKAKDIAGMTFYEGTLKGQNIVLVQSGIGKVNAAMAAQLLVSHFNADKLINSGISGAIHPGVSLGDIVISTETVQHDMDETAKGYEPGVIPRLDKGYFKADKDLIALAEQATEKLPDKVDVFKGLIATGDQFIASAEKKQWIYETFNAYVVEMEGAAVGQVAYLNDVPYIVIRSASDDAGDEAVMKWEDFKQQAINNSSFIIENMLKNME</sequence>